<keyword evidence="7" id="KW-1133">Transmembrane helix</keyword>
<accession>A0A7I7T9V8</accession>
<evidence type="ECO:0000256" key="7">
    <source>
        <dbReference type="SAM" id="Phobius"/>
    </source>
</evidence>
<feature type="domain" description="Thioredoxin-like fold" evidence="8">
    <location>
        <begin position="73"/>
        <end position="233"/>
    </location>
</feature>
<evidence type="ECO:0000256" key="4">
    <source>
        <dbReference type="ARBA" id="ARBA00023157"/>
    </source>
</evidence>
<comment type="similarity">
    <text evidence="1">Belongs to the thioredoxin family. DsbA subfamily.</text>
</comment>
<keyword evidence="7" id="KW-0472">Membrane</keyword>
<dbReference type="CDD" id="cd02972">
    <property type="entry name" value="DsbA_family"/>
    <property type="match status" value="1"/>
</dbReference>
<evidence type="ECO:0000256" key="2">
    <source>
        <dbReference type="ARBA" id="ARBA00022729"/>
    </source>
</evidence>
<dbReference type="PANTHER" id="PTHR13887:SF14">
    <property type="entry name" value="DISULFIDE BOND FORMATION PROTEIN D"/>
    <property type="match status" value="1"/>
</dbReference>
<feature type="transmembrane region" description="Helical" evidence="7">
    <location>
        <begin position="21"/>
        <end position="45"/>
    </location>
</feature>
<keyword evidence="2" id="KW-0732">Signal</keyword>
<evidence type="ECO:0000256" key="1">
    <source>
        <dbReference type="ARBA" id="ARBA00005791"/>
    </source>
</evidence>
<name>A0A7I7T9V8_9MYCO</name>
<evidence type="ECO:0000313" key="10">
    <source>
        <dbReference type="Proteomes" id="UP000467148"/>
    </source>
</evidence>
<sequence length="276" mass="28736">MATKKKSAPRYDLKAQDRKRNLFIQLGLTAIVVIFAVGLVLFIVMGHDKKAAGGNAQAVRISSGALIKKDGTDEPKAVLSLYEDFQCPHCREFEKTYGPTITKLVDSGAVATDYYMVAILNSPINKNYSTRAANAAYCVADENKDAFLRFHGALFAQQPDEGSANAPDNNSLIETARQAGAAGGVPQCINSGKYSDMVEGLAKAAKIQATPTIRLNGQDISPASPEDLLAKVKAVVGNVPGLEPAPTPGAPADPAAAPAAPEPAAPAPAAPATPTP</sequence>
<protein>
    <submittedName>
        <fullName evidence="9">Membrane protein</fullName>
    </submittedName>
</protein>
<dbReference type="InterPro" id="IPR012336">
    <property type="entry name" value="Thioredoxin-like_fold"/>
</dbReference>
<dbReference type="Proteomes" id="UP000467148">
    <property type="component" value="Chromosome"/>
</dbReference>
<keyword evidence="4" id="KW-1015">Disulfide bond</keyword>
<evidence type="ECO:0000256" key="6">
    <source>
        <dbReference type="SAM" id="MobiDB-lite"/>
    </source>
</evidence>
<keyword evidence="5" id="KW-0676">Redox-active center</keyword>
<dbReference type="KEGG" id="mhev:MHEL_42850"/>
<evidence type="ECO:0000256" key="5">
    <source>
        <dbReference type="ARBA" id="ARBA00023284"/>
    </source>
</evidence>
<keyword evidence="3" id="KW-0560">Oxidoreductase</keyword>
<dbReference type="GO" id="GO:0016491">
    <property type="term" value="F:oxidoreductase activity"/>
    <property type="evidence" value="ECO:0007669"/>
    <property type="project" value="UniProtKB-KW"/>
</dbReference>
<dbReference type="PANTHER" id="PTHR13887">
    <property type="entry name" value="GLUTATHIONE S-TRANSFERASE KAPPA"/>
    <property type="match status" value="1"/>
</dbReference>
<dbReference type="AlphaFoldDB" id="A0A7I7T9V8"/>
<dbReference type="SUPFAM" id="SSF52833">
    <property type="entry name" value="Thioredoxin-like"/>
    <property type="match status" value="1"/>
</dbReference>
<dbReference type="RefSeq" id="WP_163750023.1">
    <property type="nucleotide sequence ID" value="NZ_AP022596.1"/>
</dbReference>
<dbReference type="Pfam" id="PF13462">
    <property type="entry name" value="Thioredoxin_4"/>
    <property type="match status" value="1"/>
</dbReference>
<dbReference type="EMBL" id="AP022596">
    <property type="protein sequence ID" value="BBY66042.1"/>
    <property type="molecule type" value="Genomic_DNA"/>
</dbReference>
<keyword evidence="7" id="KW-0812">Transmembrane</keyword>
<organism evidence="9 10">
    <name type="scientific">Mycolicibacterium helvum</name>
    <dbReference type="NCBI Taxonomy" id="1534349"/>
    <lineage>
        <taxon>Bacteria</taxon>
        <taxon>Bacillati</taxon>
        <taxon>Actinomycetota</taxon>
        <taxon>Actinomycetes</taxon>
        <taxon>Mycobacteriales</taxon>
        <taxon>Mycobacteriaceae</taxon>
        <taxon>Mycolicibacterium</taxon>
    </lineage>
</organism>
<evidence type="ECO:0000313" key="9">
    <source>
        <dbReference type="EMBL" id="BBY66042.1"/>
    </source>
</evidence>
<reference evidence="9 10" key="1">
    <citation type="journal article" date="2019" name="Emerg. Microbes Infect.">
        <title>Comprehensive subspecies identification of 175 nontuberculous mycobacteria species based on 7547 genomic profiles.</title>
        <authorList>
            <person name="Matsumoto Y."/>
            <person name="Kinjo T."/>
            <person name="Motooka D."/>
            <person name="Nabeya D."/>
            <person name="Jung N."/>
            <person name="Uechi K."/>
            <person name="Horii T."/>
            <person name="Iida T."/>
            <person name="Fujita J."/>
            <person name="Nakamura S."/>
        </authorList>
    </citation>
    <scope>NUCLEOTIDE SEQUENCE [LARGE SCALE GENOMIC DNA]</scope>
    <source>
        <strain evidence="9 10">JCM 30396</strain>
    </source>
</reference>
<proteinExistence type="inferred from homology"/>
<feature type="compositionally biased region" description="Pro residues" evidence="6">
    <location>
        <begin position="260"/>
        <end position="276"/>
    </location>
</feature>
<keyword evidence="10" id="KW-1185">Reference proteome</keyword>
<evidence type="ECO:0000256" key="3">
    <source>
        <dbReference type="ARBA" id="ARBA00023002"/>
    </source>
</evidence>
<dbReference type="InterPro" id="IPR036249">
    <property type="entry name" value="Thioredoxin-like_sf"/>
</dbReference>
<dbReference type="Gene3D" id="3.40.30.10">
    <property type="entry name" value="Glutaredoxin"/>
    <property type="match status" value="1"/>
</dbReference>
<evidence type="ECO:0000259" key="8">
    <source>
        <dbReference type="Pfam" id="PF13462"/>
    </source>
</evidence>
<feature type="region of interest" description="Disordered" evidence="6">
    <location>
        <begin position="239"/>
        <end position="276"/>
    </location>
</feature>
<gene>
    <name evidence="9" type="ORF">MHEL_42850</name>
</gene>